<keyword evidence="2" id="KW-0813">Transport</keyword>
<dbReference type="PROSITE" id="PS51257">
    <property type="entry name" value="PROKAR_LIPOPROTEIN"/>
    <property type="match status" value="1"/>
</dbReference>
<dbReference type="InterPro" id="IPR030678">
    <property type="entry name" value="Peptide/Ni-bd"/>
</dbReference>
<dbReference type="Gene3D" id="3.10.105.10">
    <property type="entry name" value="Dipeptide-binding Protein, Domain 3"/>
    <property type="match status" value="1"/>
</dbReference>
<name>A0ABV6VMV9_9ACTN</name>
<feature type="chain" id="PRO_5045416071" evidence="4">
    <location>
        <begin position="24"/>
        <end position="532"/>
    </location>
</feature>
<evidence type="ECO:0000256" key="2">
    <source>
        <dbReference type="ARBA" id="ARBA00022448"/>
    </source>
</evidence>
<reference evidence="6 7" key="1">
    <citation type="submission" date="2024-09" db="EMBL/GenBank/DDBJ databases">
        <authorList>
            <person name="Lee S.D."/>
        </authorList>
    </citation>
    <scope>NUCLEOTIDE SEQUENCE [LARGE SCALE GENOMIC DNA]</scope>
    <source>
        <strain evidence="6 7">N8-3</strain>
    </source>
</reference>
<dbReference type="RefSeq" id="WP_380530157.1">
    <property type="nucleotide sequence ID" value="NZ_JBHFAB010000001.1"/>
</dbReference>
<evidence type="ECO:0000313" key="6">
    <source>
        <dbReference type="EMBL" id="MFC1415070.1"/>
    </source>
</evidence>
<feature type="signal peptide" evidence="4">
    <location>
        <begin position="1"/>
        <end position="23"/>
    </location>
</feature>
<sequence length="532" mass="53635">MTDRRAPVRTMAMLVGVGLAVSACTTGGTAGSSGGATGSGGSAAAKTSAVSIALASDPTTLDPAKGSVAADFLMERMMFDTLVRQDDGGTVIPGLASSWKVTPTSATFTLQHGVSCSDGTALTATDVAKSLSRFADPATAAPAVGQVFGSNKPVITGDDQAGTVTVTLQTPWASMLNSLTIPQTSIVCPAGLANPQVLKDGLKGAGTGPYYSASASALKPGIGYALTARSGYTWGPKYQNAPAGTVPATVNMNVFASESTMANELLSGQLDYAGLTGPDTARFVGKSGYTVKGSPIVTMFAVFNERAGHATAKPAVRTAVAQALSQSAFNSAVTKGTGALINSIASSQVACVNTDKSLLTPYDAAAAKSALKGVKITVEGTNAVAAGAGNEYVQAALQAAGANVTLKNQDSATWSSDVLAGQGNWDVTVLPNLNLTNQMVVPASFFIGGPPPAGRNFGDIQNSAFTGAFQQANATTDPTAQCAAWQSAQAALLSSHDVVPLASVDAYSIYAKRIALLTPDGLFDPSTVRVAG</sequence>
<comment type="similarity">
    <text evidence="1">Belongs to the bacterial solute-binding protein 5 family.</text>
</comment>
<evidence type="ECO:0000256" key="1">
    <source>
        <dbReference type="ARBA" id="ARBA00005695"/>
    </source>
</evidence>
<organism evidence="6 7">
    <name type="scientific">Streptacidiphilus cavernicola</name>
    <dbReference type="NCBI Taxonomy" id="3342716"/>
    <lineage>
        <taxon>Bacteria</taxon>
        <taxon>Bacillati</taxon>
        <taxon>Actinomycetota</taxon>
        <taxon>Actinomycetes</taxon>
        <taxon>Kitasatosporales</taxon>
        <taxon>Streptomycetaceae</taxon>
        <taxon>Streptacidiphilus</taxon>
    </lineage>
</organism>
<dbReference type="PANTHER" id="PTHR30290:SF9">
    <property type="entry name" value="OLIGOPEPTIDE-BINDING PROTEIN APPA"/>
    <property type="match status" value="1"/>
</dbReference>
<evidence type="ECO:0000256" key="3">
    <source>
        <dbReference type="ARBA" id="ARBA00022729"/>
    </source>
</evidence>
<dbReference type="CDD" id="cd00995">
    <property type="entry name" value="PBP2_NikA_DppA_OppA_like"/>
    <property type="match status" value="1"/>
</dbReference>
<dbReference type="PANTHER" id="PTHR30290">
    <property type="entry name" value="PERIPLASMIC BINDING COMPONENT OF ABC TRANSPORTER"/>
    <property type="match status" value="1"/>
</dbReference>
<keyword evidence="7" id="KW-1185">Reference proteome</keyword>
<dbReference type="EMBL" id="JBHFAB010000001">
    <property type="protein sequence ID" value="MFC1415070.1"/>
    <property type="molecule type" value="Genomic_DNA"/>
</dbReference>
<protein>
    <submittedName>
        <fullName evidence="6">ABC transporter substrate-binding protein</fullName>
    </submittedName>
</protein>
<dbReference type="InterPro" id="IPR000914">
    <property type="entry name" value="SBP_5_dom"/>
</dbReference>
<dbReference type="Pfam" id="PF00496">
    <property type="entry name" value="SBP_bac_5"/>
    <property type="match status" value="1"/>
</dbReference>
<dbReference type="PIRSF" id="PIRSF002741">
    <property type="entry name" value="MppA"/>
    <property type="match status" value="1"/>
</dbReference>
<dbReference type="InterPro" id="IPR039424">
    <property type="entry name" value="SBP_5"/>
</dbReference>
<comment type="caution">
    <text evidence="6">The sequence shown here is derived from an EMBL/GenBank/DDBJ whole genome shotgun (WGS) entry which is preliminary data.</text>
</comment>
<evidence type="ECO:0000313" key="7">
    <source>
        <dbReference type="Proteomes" id="UP001592531"/>
    </source>
</evidence>
<dbReference type="Proteomes" id="UP001592531">
    <property type="component" value="Unassembled WGS sequence"/>
</dbReference>
<feature type="domain" description="Solute-binding protein family 5" evidence="5">
    <location>
        <begin position="90"/>
        <end position="428"/>
    </location>
</feature>
<evidence type="ECO:0000256" key="4">
    <source>
        <dbReference type="SAM" id="SignalP"/>
    </source>
</evidence>
<proteinExistence type="inferred from homology"/>
<keyword evidence="3 4" id="KW-0732">Signal</keyword>
<dbReference type="SUPFAM" id="SSF53850">
    <property type="entry name" value="Periplasmic binding protein-like II"/>
    <property type="match status" value="1"/>
</dbReference>
<gene>
    <name evidence="6" type="ORF">ACEZDE_00190</name>
</gene>
<evidence type="ECO:0000259" key="5">
    <source>
        <dbReference type="Pfam" id="PF00496"/>
    </source>
</evidence>
<dbReference type="Gene3D" id="3.40.190.10">
    <property type="entry name" value="Periplasmic binding protein-like II"/>
    <property type="match status" value="1"/>
</dbReference>
<accession>A0ABV6VMV9</accession>